<keyword evidence="6" id="KW-1185">Reference proteome</keyword>
<keyword evidence="5" id="KW-0378">Hydrolase</keyword>
<keyword evidence="3" id="KW-0732">Signal</keyword>
<evidence type="ECO:0000313" key="6">
    <source>
        <dbReference type="Proteomes" id="UP000198287"/>
    </source>
</evidence>
<evidence type="ECO:0000256" key="1">
    <source>
        <dbReference type="PIRSR" id="PIRSR001221-1"/>
    </source>
</evidence>
<protein>
    <submittedName>
        <fullName evidence="5">Fatty-acid amide hydrolase 2</fullName>
    </submittedName>
</protein>
<dbReference type="Gene3D" id="3.90.1300.10">
    <property type="entry name" value="Amidase signature (AS) domain"/>
    <property type="match status" value="1"/>
</dbReference>
<dbReference type="AlphaFoldDB" id="A0A226E4S8"/>
<organism evidence="5 6">
    <name type="scientific">Folsomia candida</name>
    <name type="common">Springtail</name>
    <dbReference type="NCBI Taxonomy" id="158441"/>
    <lineage>
        <taxon>Eukaryota</taxon>
        <taxon>Metazoa</taxon>
        <taxon>Ecdysozoa</taxon>
        <taxon>Arthropoda</taxon>
        <taxon>Hexapoda</taxon>
        <taxon>Collembola</taxon>
        <taxon>Entomobryomorpha</taxon>
        <taxon>Isotomoidea</taxon>
        <taxon>Isotomidae</taxon>
        <taxon>Proisotominae</taxon>
        <taxon>Folsomia</taxon>
    </lineage>
</organism>
<keyword evidence="2" id="KW-0472">Membrane</keyword>
<evidence type="ECO:0000256" key="2">
    <source>
        <dbReference type="SAM" id="Phobius"/>
    </source>
</evidence>
<keyword evidence="2" id="KW-1133">Transmembrane helix</keyword>
<evidence type="ECO:0000313" key="5">
    <source>
        <dbReference type="EMBL" id="OXA51496.1"/>
    </source>
</evidence>
<evidence type="ECO:0000256" key="3">
    <source>
        <dbReference type="SAM" id="SignalP"/>
    </source>
</evidence>
<dbReference type="OMA" id="LPTTWGM"/>
<dbReference type="InterPro" id="IPR036928">
    <property type="entry name" value="AS_sf"/>
</dbReference>
<reference evidence="5 6" key="1">
    <citation type="submission" date="2015-12" db="EMBL/GenBank/DDBJ databases">
        <title>The genome of Folsomia candida.</title>
        <authorList>
            <person name="Faddeeva A."/>
            <person name="Derks M.F."/>
            <person name="Anvar Y."/>
            <person name="Smit S."/>
            <person name="Van Straalen N."/>
            <person name="Roelofs D."/>
        </authorList>
    </citation>
    <scope>NUCLEOTIDE SEQUENCE [LARGE SCALE GENOMIC DNA]</scope>
    <source>
        <strain evidence="5 6">VU population</strain>
        <tissue evidence="5">Whole body</tissue>
    </source>
</reference>
<feature type="transmembrane region" description="Helical" evidence="2">
    <location>
        <begin position="42"/>
        <end position="71"/>
    </location>
</feature>
<feature type="signal peptide" evidence="3">
    <location>
        <begin position="1"/>
        <end position="18"/>
    </location>
</feature>
<gene>
    <name evidence="5" type="ORF">Fcan01_13099</name>
</gene>
<dbReference type="InterPro" id="IPR052739">
    <property type="entry name" value="FAAH2"/>
</dbReference>
<evidence type="ECO:0000259" key="4">
    <source>
        <dbReference type="Pfam" id="PF01425"/>
    </source>
</evidence>
<feature type="chain" id="PRO_5013076101" evidence="3">
    <location>
        <begin position="19"/>
        <end position="565"/>
    </location>
</feature>
<dbReference type="Proteomes" id="UP000198287">
    <property type="component" value="Unassembled WGS sequence"/>
</dbReference>
<feature type="domain" description="Amidase" evidence="4">
    <location>
        <begin position="109"/>
        <end position="547"/>
    </location>
</feature>
<dbReference type="EMBL" id="LNIX01000007">
    <property type="protein sequence ID" value="OXA51496.1"/>
    <property type="molecule type" value="Genomic_DNA"/>
</dbReference>
<accession>A0A226E4S8</accession>
<dbReference type="InterPro" id="IPR023631">
    <property type="entry name" value="Amidase_dom"/>
</dbReference>
<dbReference type="Pfam" id="PF01425">
    <property type="entry name" value="Amidase"/>
    <property type="match status" value="1"/>
</dbReference>
<feature type="active site" description="Charge relay system" evidence="1">
    <location>
        <position position="246"/>
    </location>
</feature>
<dbReference type="OrthoDB" id="6428749at2759"/>
<feature type="active site" description="Charge relay system" evidence="1">
    <location>
        <position position="171"/>
    </location>
</feature>
<sequence length="565" mass="62218">MLLVVAKMVMSAVTVTTGLEVDFPSSTLEPEKHKPRTPVVNAALGMLVASIFRLLFWIYDIIGSVILAVLFKFPAEKNPLPPIGNRKFLRQSVTEIADQIRRREITSEEVVRAFIGRIEEVNNQITALVDERFDLAIEEARKVDKLIQSGEYDETELQDKFPLLGVPFTIKDSFCVAGLKHTAGLHLRKEITAPQDADVVKSLKRVGAIPLGVTNVSELCMWWESVNTVYGRSKNPYDTRHITGGSSGGEGALQACAGSAFGVGSDIAGSIRMPSFFCGLFGHKPSTGLISNWGQVPETFGRLAELLTTGPMVRHARDMRLLLDVMLGDNIKKINKVPEMKQMRVLYMVHDGGSPLASPVNDEMQDCVRRCVQHLEYKYGVKPQKVNIIKLYHSLEIWAQTLCGAGAVPFCEELALKQGKVNPFLELIKFFFNASPHTFPAIVLGLVEKVAYVGTKLPRHQNMIEMGNSFVKEFQELMSDDAIFIYPSHPTAAPRHHEPWLAPADFSYCGIFNVLGVPVTQVPMGLGSKGLPIGVQVVGGINSDHLTIKVAEELEAAFGGWVPPS</sequence>
<dbReference type="PIRSF" id="PIRSF001221">
    <property type="entry name" value="Amidase_fungi"/>
    <property type="match status" value="1"/>
</dbReference>
<keyword evidence="2" id="KW-0812">Transmembrane</keyword>
<name>A0A226E4S8_FOLCA</name>
<dbReference type="STRING" id="158441.A0A226E4S8"/>
<comment type="caution">
    <text evidence="5">The sequence shown here is derived from an EMBL/GenBank/DDBJ whole genome shotgun (WGS) entry which is preliminary data.</text>
</comment>
<dbReference type="PANTHER" id="PTHR43372">
    <property type="entry name" value="FATTY-ACID AMIDE HYDROLASE"/>
    <property type="match status" value="1"/>
</dbReference>
<dbReference type="SUPFAM" id="SSF75304">
    <property type="entry name" value="Amidase signature (AS) enzymes"/>
    <property type="match status" value="1"/>
</dbReference>
<feature type="active site" description="Acyl-ester intermediate" evidence="1">
    <location>
        <position position="270"/>
    </location>
</feature>
<dbReference type="GO" id="GO:0012505">
    <property type="term" value="C:endomembrane system"/>
    <property type="evidence" value="ECO:0007669"/>
    <property type="project" value="TreeGrafter"/>
</dbReference>
<dbReference type="GO" id="GO:0016787">
    <property type="term" value="F:hydrolase activity"/>
    <property type="evidence" value="ECO:0007669"/>
    <property type="project" value="UniProtKB-KW"/>
</dbReference>
<proteinExistence type="predicted"/>
<dbReference type="PANTHER" id="PTHR43372:SF4">
    <property type="entry name" value="FATTY-ACID AMIDE HYDROLASE 2"/>
    <property type="match status" value="1"/>
</dbReference>